<dbReference type="PANTHER" id="PTHR31060:SF37">
    <property type="entry name" value="BTB DOMAIN-CONTAINING PROTEIN"/>
    <property type="match status" value="1"/>
</dbReference>
<evidence type="ECO:0000313" key="2">
    <source>
        <dbReference type="EMBL" id="ABK26060.1"/>
    </source>
</evidence>
<dbReference type="AlphaFoldDB" id="A9NZJ9"/>
<protein>
    <recommendedName>
        <fullName evidence="3">BTB domain-containing protein</fullName>
    </recommendedName>
</protein>
<comment type="pathway">
    <text evidence="1">Protein modification; protein ubiquitination.</text>
</comment>
<evidence type="ECO:0008006" key="3">
    <source>
        <dbReference type="Google" id="ProtNLM"/>
    </source>
</evidence>
<dbReference type="PANTHER" id="PTHR31060">
    <property type="entry name" value="OSJNBA0011J08.25 PROTEIN-RELATED"/>
    <property type="match status" value="1"/>
</dbReference>
<dbReference type="Gene3D" id="3.30.710.10">
    <property type="entry name" value="Potassium Channel Kv1.1, Chain A"/>
    <property type="match status" value="1"/>
</dbReference>
<name>A9NZJ9_PICSI</name>
<proteinExistence type="evidence at transcript level"/>
<sequence>MAEPLQFGDQSTADIKLLLIGSDETEYEGNPLYLHAQVLRKSEFYETLLSERWSAADKLPMEIHITSPHCNEYYIKCIQLMYSSQQGKNFCFSSVDEVQAILPVASQLLFHDCVKECMLYLDAVRWRSPHQEANLRSADEYSARLCTQVQQWARDDALDLEDARILSVSEQ</sequence>
<accession>A9NZJ9</accession>
<reference evidence="2" key="1">
    <citation type="journal article" date="2008" name="BMC Genomics">
        <title>A conifer genomics resource of 200,000 spruce (Picea spp.) ESTs and 6,464 high-quality, sequence-finished full-length cDNAs for Sitka spruce (Picea sitchensis).</title>
        <authorList>
            <person name="Ralph S.G."/>
            <person name="Chun H.J."/>
            <person name="Kolosova N."/>
            <person name="Cooper D."/>
            <person name="Oddy C."/>
            <person name="Ritland C.E."/>
            <person name="Kirkpatrick R."/>
            <person name="Moore R."/>
            <person name="Barber S."/>
            <person name="Holt R.A."/>
            <person name="Jones S.J."/>
            <person name="Marra M.A."/>
            <person name="Douglas C.J."/>
            <person name="Ritland K."/>
            <person name="Bohlmann J."/>
        </authorList>
    </citation>
    <scope>NUCLEOTIDE SEQUENCE</scope>
    <source>
        <tissue evidence="2">Green portion of the leader tissue</tissue>
    </source>
</reference>
<dbReference type="EMBL" id="EF086804">
    <property type="protein sequence ID" value="ABK26060.1"/>
    <property type="molecule type" value="mRNA"/>
</dbReference>
<evidence type="ECO:0000256" key="1">
    <source>
        <dbReference type="ARBA" id="ARBA00004906"/>
    </source>
</evidence>
<dbReference type="GO" id="GO:0016567">
    <property type="term" value="P:protein ubiquitination"/>
    <property type="evidence" value="ECO:0007669"/>
    <property type="project" value="UniProtKB-UniPathway"/>
</dbReference>
<dbReference type="InterPro" id="IPR038920">
    <property type="entry name" value="At3g05675-like"/>
</dbReference>
<dbReference type="UniPathway" id="UPA00143"/>
<organism evidence="2">
    <name type="scientific">Picea sitchensis</name>
    <name type="common">Sitka spruce</name>
    <name type="synonym">Pinus sitchensis</name>
    <dbReference type="NCBI Taxonomy" id="3332"/>
    <lineage>
        <taxon>Eukaryota</taxon>
        <taxon>Viridiplantae</taxon>
        <taxon>Streptophyta</taxon>
        <taxon>Embryophyta</taxon>
        <taxon>Tracheophyta</taxon>
        <taxon>Spermatophyta</taxon>
        <taxon>Pinopsida</taxon>
        <taxon>Pinidae</taxon>
        <taxon>Conifers I</taxon>
        <taxon>Pinales</taxon>
        <taxon>Pinaceae</taxon>
        <taxon>Picea</taxon>
    </lineage>
</organism>
<dbReference type="InterPro" id="IPR011333">
    <property type="entry name" value="SKP1/BTB/POZ_sf"/>
</dbReference>